<feature type="region of interest" description="Disordered" evidence="1">
    <location>
        <begin position="185"/>
        <end position="209"/>
    </location>
</feature>
<dbReference type="OrthoDB" id="9809430at2759"/>
<dbReference type="RefSeq" id="XP_033699964.1">
    <property type="nucleotide sequence ID" value="XM_033844073.1"/>
</dbReference>
<accession>A0A6J3QCJ8</accession>
<dbReference type="Pfam" id="PF17686">
    <property type="entry name" value="DUF5534"/>
    <property type="match status" value="1"/>
</dbReference>
<dbReference type="AlphaFoldDB" id="A0A6J3QCJ8"/>
<keyword evidence="3" id="KW-0732">Signal</keyword>
<dbReference type="Proteomes" id="UP000245320">
    <property type="component" value="Chromosome 19"/>
</dbReference>
<protein>
    <submittedName>
        <fullName evidence="5">Uncharacterized protein C19orf18 homolog</fullName>
    </submittedName>
</protein>
<name>A0A6J3QCJ8_TURTR</name>
<keyword evidence="4" id="KW-1185">Reference proteome</keyword>
<keyword evidence="2" id="KW-0812">Transmembrane</keyword>
<dbReference type="CTD" id="123624264"/>
<keyword evidence="2" id="KW-1133">Transmembrane helix</keyword>
<keyword evidence="2" id="KW-0472">Membrane</keyword>
<dbReference type="PANTHER" id="PTHR38000">
    <property type="entry name" value="RIKEN CDNA 2900092C05"/>
    <property type="match status" value="1"/>
</dbReference>
<feature type="compositionally biased region" description="Basic and acidic residues" evidence="1">
    <location>
        <begin position="197"/>
        <end position="209"/>
    </location>
</feature>
<evidence type="ECO:0000256" key="1">
    <source>
        <dbReference type="SAM" id="MobiDB-lite"/>
    </source>
</evidence>
<evidence type="ECO:0000256" key="2">
    <source>
        <dbReference type="SAM" id="Phobius"/>
    </source>
</evidence>
<feature type="transmembrane region" description="Helical" evidence="2">
    <location>
        <begin position="133"/>
        <end position="160"/>
    </location>
</feature>
<evidence type="ECO:0000313" key="5">
    <source>
        <dbReference type="RefSeq" id="XP_033699964.1"/>
    </source>
</evidence>
<dbReference type="PANTHER" id="PTHR38000:SF1">
    <property type="entry name" value="RIKEN CDNA 2900092C05 GENE"/>
    <property type="match status" value="1"/>
</dbReference>
<evidence type="ECO:0000313" key="4">
    <source>
        <dbReference type="Proteomes" id="UP000245320"/>
    </source>
</evidence>
<gene>
    <name evidence="5" type="primary">C19H19orf18</name>
</gene>
<feature type="chain" id="PRO_5026936907" evidence="3">
    <location>
        <begin position="24"/>
        <end position="254"/>
    </location>
</feature>
<proteinExistence type="predicted"/>
<feature type="compositionally biased region" description="Acidic residues" evidence="1">
    <location>
        <begin position="185"/>
        <end position="196"/>
    </location>
</feature>
<reference evidence="5" key="1">
    <citation type="submission" date="2025-08" db="UniProtKB">
        <authorList>
            <consortium name="RefSeq"/>
        </authorList>
    </citation>
    <scope>IDENTIFICATION</scope>
    <source>
        <tissue evidence="5">Spleen</tissue>
    </source>
</reference>
<dbReference type="InterPro" id="IPR037549">
    <property type="entry name" value="C19orf18"/>
</dbReference>
<dbReference type="InParanoid" id="A0A6J3QCJ8"/>
<feature type="region of interest" description="Disordered" evidence="1">
    <location>
        <begin position="73"/>
        <end position="118"/>
    </location>
</feature>
<organism evidence="4 5">
    <name type="scientific">Tursiops truncatus</name>
    <name type="common">Atlantic bottle-nosed dolphin</name>
    <name type="synonym">Delphinus truncatus</name>
    <dbReference type="NCBI Taxonomy" id="9739"/>
    <lineage>
        <taxon>Eukaryota</taxon>
        <taxon>Metazoa</taxon>
        <taxon>Chordata</taxon>
        <taxon>Craniata</taxon>
        <taxon>Vertebrata</taxon>
        <taxon>Euteleostomi</taxon>
        <taxon>Mammalia</taxon>
        <taxon>Eutheria</taxon>
        <taxon>Laurasiatheria</taxon>
        <taxon>Artiodactyla</taxon>
        <taxon>Whippomorpha</taxon>
        <taxon>Cetacea</taxon>
        <taxon>Odontoceti</taxon>
        <taxon>Delphinidae</taxon>
        <taxon>Tursiops</taxon>
    </lineage>
</organism>
<feature type="compositionally biased region" description="Basic and acidic residues" evidence="1">
    <location>
        <begin position="106"/>
        <end position="118"/>
    </location>
</feature>
<sequence length="254" mass="28700">MTKVQSSFAILFLFVMEFPLHLCLPYADEFKPAGQTTRLMGYMQSQRPTNVTQKPTLYAKEFQLSHVQGAFSKHRAPARTTPMPFPGRADNGRSGTPGLQKASKLHQREGFDQRQEADGKRNQRLALIPHRPAIVQVITIACIAFSIALLCGITISYMIYGLVQAEEKQQLASLYKNVKIPLLGDEEEGSEDEGQDESTHLLPESEKEPEKFIHSVVRSKRRKHMEKKRLNTEQKLVKEVEIKDAMHTANPGCL</sequence>
<evidence type="ECO:0000256" key="3">
    <source>
        <dbReference type="SAM" id="SignalP"/>
    </source>
</evidence>
<feature type="signal peptide" evidence="3">
    <location>
        <begin position="1"/>
        <end position="23"/>
    </location>
</feature>